<comment type="caution">
    <text evidence="4">The sequence shown here is derived from an EMBL/GenBank/DDBJ whole genome shotgun (WGS) entry which is preliminary data.</text>
</comment>
<dbReference type="InterPro" id="IPR018677">
    <property type="entry name" value="DUF2157"/>
</dbReference>
<proteinExistence type="predicted"/>
<dbReference type="EMBL" id="NPEF02000004">
    <property type="protein sequence ID" value="MDV6234931.1"/>
    <property type="molecule type" value="Genomic_DNA"/>
</dbReference>
<feature type="transmembrane region" description="Helical" evidence="1">
    <location>
        <begin position="357"/>
        <end position="379"/>
    </location>
</feature>
<feature type="transmembrane region" description="Helical" evidence="1">
    <location>
        <begin position="167"/>
        <end position="193"/>
    </location>
</feature>
<evidence type="ECO:0000313" key="3">
    <source>
        <dbReference type="EMBL" id="MDV6234931.1"/>
    </source>
</evidence>
<reference evidence="3 5" key="2">
    <citation type="journal article" date="2018" name="Microb. Genom.">
        <title>Deciphering the unexplored Leptospira diversity from soils uncovers genomic evolution to virulence.</title>
        <authorList>
            <person name="Thibeaux R."/>
            <person name="Iraola G."/>
            <person name="Ferres I."/>
            <person name="Bierque E."/>
            <person name="Girault D."/>
            <person name="Soupe-Gilbert M.E."/>
            <person name="Picardeau M."/>
            <person name="Goarant C."/>
        </authorList>
    </citation>
    <scope>NUCLEOTIDE SEQUENCE [LARGE SCALE GENOMIC DNA]</scope>
    <source>
        <strain evidence="3 5">ATI7-C-A5</strain>
    </source>
</reference>
<feature type="transmembrane region" description="Helical" evidence="1">
    <location>
        <begin position="304"/>
        <end position="322"/>
    </location>
</feature>
<dbReference type="Proteomes" id="UP000232122">
    <property type="component" value="Unassembled WGS sequence"/>
</dbReference>
<organism evidence="4">
    <name type="scientific">Leptospira ellisii</name>
    <dbReference type="NCBI Taxonomy" id="2023197"/>
    <lineage>
        <taxon>Bacteria</taxon>
        <taxon>Pseudomonadati</taxon>
        <taxon>Spirochaetota</taxon>
        <taxon>Spirochaetia</taxon>
        <taxon>Leptospirales</taxon>
        <taxon>Leptospiraceae</taxon>
        <taxon>Leptospira</taxon>
    </lineage>
</organism>
<keyword evidence="5" id="KW-1185">Reference proteome</keyword>
<feature type="transmembrane region" description="Helical" evidence="1">
    <location>
        <begin position="243"/>
        <end position="263"/>
    </location>
</feature>
<feature type="transmembrane region" description="Helical" evidence="1">
    <location>
        <begin position="35"/>
        <end position="60"/>
    </location>
</feature>
<dbReference type="AlphaFoldDB" id="A0A2N0BK81"/>
<evidence type="ECO:0000313" key="4">
    <source>
        <dbReference type="EMBL" id="PJZ91854.1"/>
    </source>
</evidence>
<dbReference type="EMBL" id="NPEF01000206">
    <property type="protein sequence ID" value="PJZ91854.1"/>
    <property type="molecule type" value="Genomic_DNA"/>
</dbReference>
<feature type="transmembrane region" description="Helical" evidence="1">
    <location>
        <begin position="205"/>
        <end position="223"/>
    </location>
</feature>
<evidence type="ECO:0000256" key="1">
    <source>
        <dbReference type="SAM" id="Phobius"/>
    </source>
</evidence>
<feature type="transmembrane region" description="Helical" evidence="1">
    <location>
        <begin position="334"/>
        <end position="351"/>
    </location>
</feature>
<accession>A0A2N0BK81</accession>
<accession>A0A2N0B5M5</accession>
<reference evidence="3" key="3">
    <citation type="submission" date="2023-10" db="EMBL/GenBank/DDBJ databases">
        <authorList>
            <person name="Picardeau M."/>
            <person name="Thibeaux R."/>
        </authorList>
    </citation>
    <scope>NUCLEOTIDE SEQUENCE</scope>
    <source>
        <strain evidence="3">ATI7-C-A5</strain>
    </source>
</reference>
<evidence type="ECO:0000313" key="5">
    <source>
        <dbReference type="Proteomes" id="UP000232122"/>
    </source>
</evidence>
<sequence length="393" mass="45680">MRLEQKLKRWVDAGLIRADQSEAILGFEEKKKTPYLYYSFLILGASVIGIGVIAIVAANWEDISDFFKLGFALLLLAATGAIAFLKRENPNLLTVFIVLYSILVLGMIGLISQVYNLEGKYYEAALLWCLLNALFLWATDSKTFLHLWIVGFQIFVTGWIWEQEHQFPAAITVYFTEYFYLSAVIFFIVWQMAERFSWESRKGSLFQWTVLFLIVGSCYRGFFEGRPYEVQIDQSWLASEYRFPWWNVGLRFAVLIPLFYFLSANASVTSTQRKSLLFSFFFLFLLYFPLPFQYVMAYSIRGHVWNYFLALIPSLLFIFFWLGIASAFRSHKRIFDLSVAIIGVRFLFYYFDVFGTLTYTGFGLIFSGLLIIGVTVSYLRLKGKMRTLLGEKE</sequence>
<feature type="domain" description="DUF2157" evidence="2">
    <location>
        <begin position="9"/>
        <end position="143"/>
    </location>
</feature>
<gene>
    <name evidence="3" type="ORF">CH379_004725</name>
    <name evidence="4" type="ORF">CH379_16390</name>
</gene>
<feature type="transmembrane region" description="Helical" evidence="1">
    <location>
        <begin position="145"/>
        <end position="161"/>
    </location>
</feature>
<feature type="transmembrane region" description="Helical" evidence="1">
    <location>
        <begin position="121"/>
        <end position="138"/>
    </location>
</feature>
<reference evidence="4" key="1">
    <citation type="submission" date="2017-07" db="EMBL/GenBank/DDBJ databases">
        <title>Leptospira spp. isolated from tropical soils.</title>
        <authorList>
            <person name="Thibeaux R."/>
            <person name="Iraola G."/>
            <person name="Ferres I."/>
            <person name="Bierque E."/>
            <person name="Girault D."/>
            <person name="Soupe-Gilbert M.-E."/>
            <person name="Picardeau M."/>
            <person name="Goarant C."/>
        </authorList>
    </citation>
    <scope>NUCLEOTIDE SEQUENCE [LARGE SCALE GENOMIC DNA]</scope>
    <source>
        <strain evidence="4">ATI7-C-A5</strain>
    </source>
</reference>
<keyword evidence="1" id="KW-0472">Membrane</keyword>
<keyword evidence="1" id="KW-0812">Transmembrane</keyword>
<keyword evidence="1" id="KW-1133">Transmembrane helix</keyword>
<feature type="transmembrane region" description="Helical" evidence="1">
    <location>
        <begin position="92"/>
        <end position="115"/>
    </location>
</feature>
<dbReference type="Pfam" id="PF09925">
    <property type="entry name" value="DUF2157"/>
    <property type="match status" value="1"/>
</dbReference>
<evidence type="ECO:0000259" key="2">
    <source>
        <dbReference type="Pfam" id="PF09925"/>
    </source>
</evidence>
<protein>
    <submittedName>
        <fullName evidence="3">DUF2157 domain-containing protein</fullName>
    </submittedName>
</protein>
<feature type="transmembrane region" description="Helical" evidence="1">
    <location>
        <begin position="275"/>
        <end position="292"/>
    </location>
</feature>
<dbReference type="RefSeq" id="WP_100747099.1">
    <property type="nucleotide sequence ID" value="NZ_NPEF02000004.1"/>
</dbReference>
<feature type="transmembrane region" description="Helical" evidence="1">
    <location>
        <begin position="66"/>
        <end position="85"/>
    </location>
</feature>
<dbReference type="OrthoDB" id="5622130at2"/>
<name>A0A2N0BK81_9LEPT</name>